<dbReference type="AlphaFoldDB" id="A0A7G6RJH7"/>
<sequence length="167" mass="17699">MGQKQPPPGLSFFKALTIAPLSSDAKAVGGALFDHFNTKTGQCDPSLRSLAQRLCIARRTIIDAIDELEHFGLLQGSGTVAMVIVRHISRTSRRPNSWSRTSKGAARAVSRPQKHRSCTQKTDRQNAPGAAKLVATLPPLSGGKVVATVPPPPMAPSPPPPVALSPR</sequence>
<feature type="region of interest" description="Disordered" evidence="1">
    <location>
        <begin position="92"/>
        <end position="167"/>
    </location>
</feature>
<protein>
    <submittedName>
        <fullName evidence="2">Helix-turn-helix domain-containing protein</fullName>
    </submittedName>
</protein>
<evidence type="ECO:0000313" key="3">
    <source>
        <dbReference type="Proteomes" id="UP000515518"/>
    </source>
</evidence>
<dbReference type="EMBL" id="CP050549">
    <property type="protein sequence ID" value="QND42409.1"/>
    <property type="molecule type" value="Genomic_DNA"/>
</dbReference>
<evidence type="ECO:0000313" key="2">
    <source>
        <dbReference type="EMBL" id="QND42409.1"/>
    </source>
</evidence>
<feature type="compositionally biased region" description="Pro residues" evidence="1">
    <location>
        <begin position="149"/>
        <end position="167"/>
    </location>
</feature>
<proteinExistence type="predicted"/>
<gene>
    <name evidence="2" type="ORF">HB770_11815</name>
</gene>
<accession>A0A7G6RJH7</accession>
<organism evidence="2 3">
    <name type="scientific">Rhizobium leguminosarum bv. viciae</name>
    <dbReference type="NCBI Taxonomy" id="387"/>
    <lineage>
        <taxon>Bacteria</taxon>
        <taxon>Pseudomonadati</taxon>
        <taxon>Pseudomonadota</taxon>
        <taxon>Alphaproteobacteria</taxon>
        <taxon>Hyphomicrobiales</taxon>
        <taxon>Rhizobiaceae</taxon>
        <taxon>Rhizobium/Agrobacterium group</taxon>
        <taxon>Rhizobium</taxon>
    </lineage>
</organism>
<reference evidence="3" key="1">
    <citation type="journal article" date="2020" name="Mol. Plant Microbe">
        <title>Rhizobial microsymbionts of the narrowly endemic Oxytropis species growing in Kamchatka are characterized by significant genetic diversity and possess a set of genes that are associated with T3SS and T6SS secretion systems and can affect the development of symbiosis.</title>
        <authorList>
            <person name="Safronova V."/>
            <person name="Guro P."/>
            <person name="Sazanova A."/>
            <person name="Kuznetsova I."/>
            <person name="Belimov A."/>
            <person name="Yakubov V."/>
            <person name="Chirak E."/>
            <person name="Afonin A."/>
            <person name="Gogolev Y."/>
            <person name="Andronov E."/>
            <person name="Tikhonovich I."/>
        </authorList>
    </citation>
    <scope>NUCLEOTIDE SEQUENCE [LARGE SCALE GENOMIC DNA]</scope>
    <source>
        <strain evidence="3">RCAM0610</strain>
    </source>
</reference>
<dbReference type="Proteomes" id="UP000515518">
    <property type="component" value="Chromosome"/>
</dbReference>
<name>A0A7G6RJH7_RHILV</name>
<evidence type="ECO:0000256" key="1">
    <source>
        <dbReference type="SAM" id="MobiDB-lite"/>
    </source>
</evidence>
<dbReference type="Pfam" id="PF13730">
    <property type="entry name" value="HTH_36"/>
    <property type="match status" value="1"/>
</dbReference>